<evidence type="ECO:0000256" key="2">
    <source>
        <dbReference type="ARBA" id="ARBA00023002"/>
    </source>
</evidence>
<protein>
    <submittedName>
        <fullName evidence="3">Short-chain dehydrogenase</fullName>
    </submittedName>
</protein>
<dbReference type="PATRIC" id="fig|294.132.peg.1268"/>
<comment type="caution">
    <text evidence="3">The sequence shown here is derived from an EMBL/GenBank/DDBJ whole genome shotgun (WGS) entry which is preliminary data.</text>
</comment>
<comment type="similarity">
    <text evidence="1">Belongs to the short-chain dehydrogenases/reductases (SDR) family.</text>
</comment>
<dbReference type="PANTHER" id="PTHR43669">
    <property type="entry name" value="5-KETO-D-GLUCONATE 5-REDUCTASE"/>
    <property type="match status" value="1"/>
</dbReference>
<organism evidence="3 4">
    <name type="scientific">Pseudomonas fluorescens</name>
    <dbReference type="NCBI Taxonomy" id="294"/>
    <lineage>
        <taxon>Bacteria</taxon>
        <taxon>Pseudomonadati</taxon>
        <taxon>Pseudomonadota</taxon>
        <taxon>Gammaproteobacteria</taxon>
        <taxon>Pseudomonadales</taxon>
        <taxon>Pseudomonadaceae</taxon>
        <taxon>Pseudomonas</taxon>
    </lineage>
</organism>
<dbReference type="InterPro" id="IPR002347">
    <property type="entry name" value="SDR_fam"/>
</dbReference>
<evidence type="ECO:0000313" key="4">
    <source>
        <dbReference type="Proteomes" id="UP000033588"/>
    </source>
</evidence>
<proteinExistence type="inferred from homology"/>
<dbReference type="SUPFAM" id="SSF51735">
    <property type="entry name" value="NAD(P)-binding Rossmann-fold domains"/>
    <property type="match status" value="1"/>
</dbReference>
<dbReference type="Pfam" id="PF00106">
    <property type="entry name" value="adh_short"/>
    <property type="match status" value="1"/>
</dbReference>
<dbReference type="EMBL" id="LACC01000014">
    <property type="protein sequence ID" value="KJZ46202.1"/>
    <property type="molecule type" value="Genomic_DNA"/>
</dbReference>
<dbReference type="OrthoDB" id="9804774at2"/>
<dbReference type="PANTHER" id="PTHR43669:SF3">
    <property type="entry name" value="ALCOHOL DEHYDROGENASE, PUTATIVE (AFU_ORTHOLOGUE AFUA_3G03445)-RELATED"/>
    <property type="match status" value="1"/>
</dbReference>
<dbReference type="GO" id="GO:0016491">
    <property type="term" value="F:oxidoreductase activity"/>
    <property type="evidence" value="ECO:0007669"/>
    <property type="project" value="UniProtKB-KW"/>
</dbReference>
<evidence type="ECO:0000313" key="3">
    <source>
        <dbReference type="EMBL" id="KJZ46202.1"/>
    </source>
</evidence>
<reference evidence="3 4" key="1">
    <citation type="submission" date="2015-03" db="EMBL/GenBank/DDBJ databases">
        <title>Comparative genomics of Pseudomonas insights into diversity of traits involved in vanlence and defense.</title>
        <authorList>
            <person name="Qin Y."/>
        </authorList>
    </citation>
    <scope>NUCLEOTIDE SEQUENCE [LARGE SCALE GENOMIC DNA]</scope>
    <source>
        <strain evidence="3 4">C8</strain>
    </source>
</reference>
<dbReference type="RefSeq" id="WP_046040399.1">
    <property type="nucleotide sequence ID" value="NZ_LACC01000014.1"/>
</dbReference>
<gene>
    <name evidence="3" type="ORF">VC35_12570</name>
</gene>
<dbReference type="Gene3D" id="3.40.50.720">
    <property type="entry name" value="NAD(P)-binding Rossmann-like Domain"/>
    <property type="match status" value="2"/>
</dbReference>
<evidence type="ECO:0000256" key="1">
    <source>
        <dbReference type="ARBA" id="ARBA00006484"/>
    </source>
</evidence>
<dbReference type="InterPro" id="IPR036291">
    <property type="entry name" value="NAD(P)-bd_dom_sf"/>
</dbReference>
<dbReference type="Proteomes" id="UP000033588">
    <property type="component" value="Unassembled WGS sequence"/>
</dbReference>
<dbReference type="AlphaFoldDB" id="A0A0F4TS49"/>
<keyword evidence="2" id="KW-0560">Oxidoreductase</keyword>
<name>A0A0F4TS49_PSEFL</name>
<accession>A0A0F4TS49</accession>
<sequence length="210" mass="22338">MSDLMQPFSMAGKTVLVADATTRLGAHFARLISLAGARVALGAQYPAQLEQLVADLRWEGGEVLIVSLDSARRPSIEAALEAVEERFGSIDVLINNSAEREHVVLNNHLVHCTSLHMIKAERGGSIVNIEPPPRPISEPNPCLRSNSSLIRMSRAMAQSLTPHRIRVNVIAAGRGNDAGLQELNGPLLLLASGAGASVTGAVLHIDNHAT</sequence>